<dbReference type="GO" id="GO:0005829">
    <property type="term" value="C:cytosol"/>
    <property type="evidence" value="ECO:0007669"/>
    <property type="project" value="TreeGrafter"/>
</dbReference>
<organism evidence="3">
    <name type="scientific">Candidatus Kentrum sp. DK</name>
    <dbReference type="NCBI Taxonomy" id="2126562"/>
    <lineage>
        <taxon>Bacteria</taxon>
        <taxon>Pseudomonadati</taxon>
        <taxon>Pseudomonadota</taxon>
        <taxon>Gammaproteobacteria</taxon>
        <taxon>Candidatus Kentrum</taxon>
    </lineage>
</organism>
<dbReference type="CDD" id="cd01743">
    <property type="entry name" value="GATase1_Anthranilate_Synthase"/>
    <property type="match status" value="1"/>
</dbReference>
<protein>
    <submittedName>
        <fullName evidence="3">Anthranilate synthase, component II</fullName>
    </submittedName>
</protein>
<dbReference type="InterPro" id="IPR029062">
    <property type="entry name" value="Class_I_gatase-like"/>
</dbReference>
<dbReference type="SUPFAM" id="SSF52317">
    <property type="entry name" value="Class I glutamine amidotransferase-like"/>
    <property type="match status" value="1"/>
</dbReference>
<dbReference type="PROSITE" id="PS51273">
    <property type="entry name" value="GATASE_TYPE_1"/>
    <property type="match status" value="1"/>
</dbReference>
<evidence type="ECO:0000256" key="1">
    <source>
        <dbReference type="ARBA" id="ARBA00022962"/>
    </source>
</evidence>
<dbReference type="InterPro" id="IPR050472">
    <property type="entry name" value="Anth_synth/Amidotransfase"/>
</dbReference>
<evidence type="ECO:0000313" key="3">
    <source>
        <dbReference type="EMBL" id="VFJ60196.1"/>
    </source>
</evidence>
<dbReference type="Pfam" id="PF00117">
    <property type="entry name" value="GATase"/>
    <property type="match status" value="1"/>
</dbReference>
<proteinExistence type="predicted"/>
<keyword evidence="1" id="KW-0315">Glutamine amidotransferase</keyword>
<dbReference type="FunFam" id="3.40.50.880:FF:000003">
    <property type="entry name" value="Anthranilate synthase component II"/>
    <property type="match status" value="1"/>
</dbReference>
<dbReference type="InterPro" id="IPR006221">
    <property type="entry name" value="TrpG/PapA_dom"/>
</dbReference>
<dbReference type="PRINTS" id="PR00099">
    <property type="entry name" value="CPSGATASE"/>
</dbReference>
<dbReference type="NCBIfam" id="TIGR00566">
    <property type="entry name" value="trpG_papA"/>
    <property type="match status" value="1"/>
</dbReference>
<accession>A0A450T1H9</accession>
<dbReference type="PRINTS" id="PR00097">
    <property type="entry name" value="ANTSNTHASEII"/>
</dbReference>
<dbReference type="PANTHER" id="PTHR43418">
    <property type="entry name" value="MULTIFUNCTIONAL TRYPTOPHAN BIOSYNTHESIS PROTEIN-RELATED"/>
    <property type="match status" value="1"/>
</dbReference>
<dbReference type="PRINTS" id="PR00096">
    <property type="entry name" value="GATASE"/>
</dbReference>
<dbReference type="PANTHER" id="PTHR43418:SF4">
    <property type="entry name" value="MULTIFUNCTIONAL TRYPTOPHAN BIOSYNTHESIS PROTEIN"/>
    <property type="match status" value="1"/>
</dbReference>
<evidence type="ECO:0000259" key="2">
    <source>
        <dbReference type="Pfam" id="PF00117"/>
    </source>
</evidence>
<name>A0A450T1H9_9GAMM</name>
<dbReference type="InterPro" id="IPR017926">
    <property type="entry name" value="GATASE"/>
</dbReference>
<feature type="domain" description="Glutamine amidotransferase" evidence="2">
    <location>
        <begin position="3"/>
        <end position="190"/>
    </location>
</feature>
<dbReference type="AlphaFoldDB" id="A0A450T1H9"/>
<sequence>MLLMIDNYDSFTYNLVQYFGELGARVRVERNDAIAPEDIAALSPSHIVISPGPCTPLEAGISVEVIRRFGGKIPILGVCLGHQCIGQAYGGQIIHAREIMHGKTSSIYHEENGIFRGTSQPFVATRYHSLVVEKASLPESLTVTAWTRTESGEPDEIMGLAHKELPVWGVQFHPESILSEHGFDLLRNFLSESVVGKSDRIRPDGGKP</sequence>
<dbReference type="GO" id="GO:0000162">
    <property type="term" value="P:L-tryptophan biosynthetic process"/>
    <property type="evidence" value="ECO:0007669"/>
    <property type="project" value="TreeGrafter"/>
</dbReference>
<dbReference type="EMBL" id="CAADEX010000090">
    <property type="protein sequence ID" value="VFJ60196.1"/>
    <property type="molecule type" value="Genomic_DNA"/>
</dbReference>
<gene>
    <name evidence="3" type="ORF">BECKDK2373B_GA0170837_109022</name>
</gene>
<reference evidence="3" key="1">
    <citation type="submission" date="2019-02" db="EMBL/GenBank/DDBJ databases">
        <authorList>
            <person name="Gruber-Vodicka R. H."/>
            <person name="Seah K. B. B."/>
        </authorList>
    </citation>
    <scope>NUCLEOTIDE SEQUENCE</scope>
    <source>
        <strain evidence="3">BECK_DK47</strain>
    </source>
</reference>
<dbReference type="GO" id="GO:0004049">
    <property type="term" value="F:anthranilate synthase activity"/>
    <property type="evidence" value="ECO:0007669"/>
    <property type="project" value="TreeGrafter"/>
</dbReference>
<dbReference type="Gene3D" id="3.40.50.880">
    <property type="match status" value="1"/>
</dbReference>